<evidence type="ECO:0000256" key="1">
    <source>
        <dbReference type="SAM" id="Phobius"/>
    </source>
</evidence>
<feature type="transmembrane region" description="Helical" evidence="1">
    <location>
        <begin position="20"/>
        <end position="40"/>
    </location>
</feature>
<organism evidence="4 5">
    <name type="scientific">Xanthomonas vesicatoria ATCC 35937</name>
    <dbReference type="NCBI Taxonomy" id="925775"/>
    <lineage>
        <taxon>Bacteria</taxon>
        <taxon>Pseudomonadati</taxon>
        <taxon>Pseudomonadota</taxon>
        <taxon>Gammaproteobacteria</taxon>
        <taxon>Lysobacterales</taxon>
        <taxon>Lysobacteraceae</taxon>
        <taxon>Xanthomonas</taxon>
    </lineage>
</organism>
<evidence type="ECO:0000313" key="3">
    <source>
        <dbReference type="EMBL" id="EGD08254.1"/>
    </source>
</evidence>
<keyword evidence="1" id="KW-0812">Transmembrane</keyword>
<evidence type="ECO:0000313" key="2">
    <source>
        <dbReference type="EMBL" id="EGD07074.1"/>
    </source>
</evidence>
<name>F0BFK7_9XANT</name>
<sequence>MLDDMARHAVTPFSWARAFRHTTLAGLTVLLALAVFSDFIPAPFLSGRRWIAPMWLLGGVLTAFVVVQAYRNGGWKAVVGKQLFNTILAICLGPPLLGLLCWMMLAMGAPWIYTRIAGVDFDQSHVMRTTYVRSARTCKYRLSGGPLEGRFPSHLCIDERLYRRHPEQPVSVRLSGQRSVLGMRIAAVAEAH</sequence>
<dbReference type="EMBL" id="AEQV01000253">
    <property type="protein sequence ID" value="EGD07074.1"/>
    <property type="molecule type" value="Genomic_DNA"/>
</dbReference>
<gene>
    <name evidence="4" type="ORF">XVE_3021</name>
    <name evidence="3" type="ORF">XVE_3554</name>
    <name evidence="2" type="ORF">XVE_4758</name>
</gene>
<proteinExistence type="predicted"/>
<comment type="caution">
    <text evidence="4">The sequence shown here is derived from an EMBL/GenBank/DDBJ whole genome shotgun (WGS) entry which is preliminary data.</text>
</comment>
<accession>F0BFK7</accession>
<dbReference type="GeneID" id="46983248"/>
<feature type="transmembrane region" description="Helical" evidence="1">
    <location>
        <begin position="52"/>
        <end position="71"/>
    </location>
</feature>
<dbReference type="KEGG" id="xve:BJD12_18095"/>
<dbReference type="RefSeq" id="WP_005993983.1">
    <property type="nucleotide sequence ID" value="NZ_AEQV01000107.1"/>
</dbReference>
<keyword evidence="1" id="KW-0472">Membrane</keyword>
<dbReference type="EMBL" id="AEQV01000107">
    <property type="protein sequence ID" value="EGD08737.1"/>
    <property type="molecule type" value="Genomic_DNA"/>
</dbReference>
<evidence type="ECO:0000313" key="4">
    <source>
        <dbReference type="EMBL" id="EGD08737.1"/>
    </source>
</evidence>
<reference evidence="4 5" key="1">
    <citation type="journal article" date="2011" name="BMC Genomics">
        <title>Comparative genomics reveals diversity among xanthomonads infecting tomato and pepper.</title>
        <authorList>
            <person name="Potnis N."/>
            <person name="Krasileva K."/>
            <person name="Chow V."/>
            <person name="Almeida N.F."/>
            <person name="Patil P.B."/>
            <person name="Ryan R.P."/>
            <person name="Sharlach M."/>
            <person name="Behlau F."/>
            <person name="Dow J.M."/>
            <person name="Momol M.T."/>
            <person name="White F.F."/>
            <person name="Preston J.F."/>
            <person name="Vinatzer B.A."/>
            <person name="Koebnik R."/>
            <person name="Setubal J.C."/>
            <person name="Norman D.J."/>
            <person name="Staskawicz B.J."/>
            <person name="Jones J.B."/>
        </authorList>
    </citation>
    <scope>NUCLEOTIDE SEQUENCE [LARGE SCALE GENOMIC DNA]</scope>
    <source>
        <strain evidence="4 5">ATCC 35937</strain>
    </source>
</reference>
<dbReference type="eggNOG" id="ENOG5031Y97">
    <property type="taxonomic scope" value="Bacteria"/>
</dbReference>
<dbReference type="Proteomes" id="UP000003299">
    <property type="component" value="Unassembled WGS sequence"/>
</dbReference>
<protein>
    <submittedName>
        <fullName evidence="4">Uncharacterized protein</fullName>
    </submittedName>
</protein>
<feature type="transmembrane region" description="Helical" evidence="1">
    <location>
        <begin position="83"/>
        <end position="105"/>
    </location>
</feature>
<evidence type="ECO:0000313" key="5">
    <source>
        <dbReference type="Proteomes" id="UP000003299"/>
    </source>
</evidence>
<dbReference type="AlphaFoldDB" id="F0BFK7"/>
<keyword evidence="1" id="KW-1133">Transmembrane helix</keyword>
<dbReference type="EMBL" id="AEQV01000142">
    <property type="protein sequence ID" value="EGD08254.1"/>
    <property type="molecule type" value="Genomic_DNA"/>
</dbReference>